<dbReference type="GO" id="GO:0004436">
    <property type="term" value="F:phosphatidylinositol diacylglycerol-lyase activity"/>
    <property type="evidence" value="ECO:0007669"/>
    <property type="project" value="UniProtKB-EC"/>
</dbReference>
<dbReference type="SMART" id="SM00148">
    <property type="entry name" value="PLCXc"/>
    <property type="match status" value="1"/>
</dbReference>
<dbReference type="PROSITE" id="PS50007">
    <property type="entry name" value="PIPLC_X_DOMAIN"/>
    <property type="match status" value="1"/>
</dbReference>
<dbReference type="RefSeq" id="WP_130410739.1">
    <property type="nucleotide sequence ID" value="NZ_SHKX01000010.1"/>
</dbReference>
<dbReference type="Proteomes" id="UP000292423">
    <property type="component" value="Unassembled WGS sequence"/>
</dbReference>
<evidence type="ECO:0000256" key="4">
    <source>
        <dbReference type="ARBA" id="ARBA00030474"/>
    </source>
</evidence>
<dbReference type="EC" id="4.6.1.13" evidence="2"/>
<evidence type="ECO:0000256" key="5">
    <source>
        <dbReference type="ARBA" id="ARBA00030782"/>
    </source>
</evidence>
<evidence type="ECO:0000256" key="1">
    <source>
        <dbReference type="ARBA" id="ARBA00001316"/>
    </source>
</evidence>
<evidence type="ECO:0000259" key="7">
    <source>
        <dbReference type="SMART" id="SM00148"/>
    </source>
</evidence>
<keyword evidence="6" id="KW-0732">Signal</keyword>
<dbReference type="PANTHER" id="PTHR13593">
    <property type="match status" value="1"/>
</dbReference>
<dbReference type="InterPro" id="IPR017946">
    <property type="entry name" value="PLC-like_Pdiesterase_TIM-brl"/>
</dbReference>
<dbReference type="Pfam" id="PF00388">
    <property type="entry name" value="PI-PLC-X"/>
    <property type="match status" value="1"/>
</dbReference>
<dbReference type="AlphaFoldDB" id="A0A4Q7ZBK0"/>
<dbReference type="Gene3D" id="3.20.20.190">
    <property type="entry name" value="Phosphatidylinositol (PI) phosphodiesterase"/>
    <property type="match status" value="1"/>
</dbReference>
<sequence length="341" mass="37949">MHLFYRSLSRILAFLLALTATGMAAAIDRDAYSHNSDSGYRNPQWMSVLPDGRLLSELNIPGTHDTMARYGGDIAQTQSMDLMMQLNSGVRALDIRCRHYYDKFTIHHGLIYQNANFDDVLTTARQFLQANPRETLLMRVKEEYNPEGNTRSFADTFADYAARYPGLFWTYSGPTPTLGEARGKIVVLQNFSAPQSWGLNYNNLIAQDDYSMGTNWDLYSKWTKVKNHLAAAVAGSNTSFYINYLSASGGSFPYFVASGQSSPGNGAPLLSTGLTTPGFKSYYPDFPRVSCFIGICTIAFEGTNMLTSERLAAGSYRRTGIIMADFPGRLLLQNIINLNPR</sequence>
<evidence type="ECO:0000313" key="8">
    <source>
        <dbReference type="EMBL" id="RZU47501.1"/>
    </source>
</evidence>
<comment type="caution">
    <text evidence="8">The sequence shown here is derived from an EMBL/GenBank/DDBJ whole genome shotgun (WGS) entry which is preliminary data.</text>
</comment>
<evidence type="ECO:0000313" key="9">
    <source>
        <dbReference type="Proteomes" id="UP000292423"/>
    </source>
</evidence>
<evidence type="ECO:0000256" key="6">
    <source>
        <dbReference type="SAM" id="SignalP"/>
    </source>
</evidence>
<dbReference type="PANTHER" id="PTHR13593:SF113">
    <property type="entry name" value="SI:DKEY-266F7.9"/>
    <property type="match status" value="1"/>
</dbReference>
<dbReference type="CDD" id="cd08586">
    <property type="entry name" value="PI-PLCc_BcPLC_like"/>
    <property type="match status" value="1"/>
</dbReference>
<dbReference type="SUPFAM" id="SSF51695">
    <property type="entry name" value="PLC-like phosphodiesterases"/>
    <property type="match status" value="1"/>
</dbReference>
<dbReference type="GO" id="GO:0006629">
    <property type="term" value="P:lipid metabolic process"/>
    <property type="evidence" value="ECO:0007669"/>
    <property type="project" value="InterPro"/>
</dbReference>
<accession>A0A4Q7ZBK0</accession>
<organism evidence="8 9">
    <name type="scientific">Fluviicoccus keumensis</name>
    <dbReference type="NCBI Taxonomy" id="1435465"/>
    <lineage>
        <taxon>Bacteria</taxon>
        <taxon>Pseudomonadati</taxon>
        <taxon>Pseudomonadota</taxon>
        <taxon>Gammaproteobacteria</taxon>
        <taxon>Moraxellales</taxon>
        <taxon>Moraxellaceae</taxon>
        <taxon>Fluviicoccus</taxon>
    </lineage>
</organism>
<evidence type="ECO:0000256" key="3">
    <source>
        <dbReference type="ARBA" id="ARBA00019758"/>
    </source>
</evidence>
<proteinExistence type="predicted"/>
<evidence type="ECO:0000256" key="2">
    <source>
        <dbReference type="ARBA" id="ARBA00012581"/>
    </source>
</evidence>
<gene>
    <name evidence="8" type="ORF">EV700_0464</name>
</gene>
<protein>
    <recommendedName>
        <fullName evidence="3">1-phosphatidylinositol phosphodiesterase</fullName>
        <ecNumber evidence="2">4.6.1.13</ecNumber>
    </recommendedName>
    <alternativeName>
        <fullName evidence="4">Phosphatidylinositol diacylglycerol-lyase</fullName>
    </alternativeName>
    <alternativeName>
        <fullName evidence="5">Phosphatidylinositol-specific phospholipase C</fullName>
    </alternativeName>
</protein>
<dbReference type="EMBL" id="SHKX01000010">
    <property type="protein sequence ID" value="RZU47501.1"/>
    <property type="molecule type" value="Genomic_DNA"/>
</dbReference>
<comment type="catalytic activity">
    <reaction evidence="1">
        <text>a 1,2-diacyl-sn-glycero-3-phospho-(1D-myo-inositol) = 1D-myo-inositol 1,2-cyclic phosphate + a 1,2-diacyl-sn-glycerol</text>
        <dbReference type="Rhea" id="RHEA:17093"/>
        <dbReference type="ChEBI" id="CHEBI:17815"/>
        <dbReference type="ChEBI" id="CHEBI:57880"/>
        <dbReference type="ChEBI" id="CHEBI:58484"/>
        <dbReference type="EC" id="4.6.1.13"/>
    </reaction>
</comment>
<feature type="signal peptide" evidence="6">
    <location>
        <begin position="1"/>
        <end position="25"/>
    </location>
</feature>
<reference evidence="8 9" key="1">
    <citation type="submission" date="2019-02" db="EMBL/GenBank/DDBJ databases">
        <title>Genomic Encyclopedia of Type Strains, Phase IV (KMG-IV): sequencing the most valuable type-strain genomes for metagenomic binning, comparative biology and taxonomic classification.</title>
        <authorList>
            <person name="Goeker M."/>
        </authorList>
    </citation>
    <scope>NUCLEOTIDE SEQUENCE [LARGE SCALE GENOMIC DNA]</scope>
    <source>
        <strain evidence="8 9">DSM 105135</strain>
    </source>
</reference>
<dbReference type="GO" id="GO:0008081">
    <property type="term" value="F:phosphoric diester hydrolase activity"/>
    <property type="evidence" value="ECO:0007669"/>
    <property type="project" value="InterPro"/>
</dbReference>
<dbReference type="InterPro" id="IPR051057">
    <property type="entry name" value="PI-PLC_domain"/>
</dbReference>
<dbReference type="OrthoDB" id="7191982at2"/>
<keyword evidence="9" id="KW-1185">Reference proteome</keyword>
<feature type="chain" id="PRO_5020384813" description="1-phosphatidylinositol phosphodiesterase" evidence="6">
    <location>
        <begin position="26"/>
        <end position="341"/>
    </location>
</feature>
<feature type="domain" description="Phosphatidylinositol-specific phospholipase C X" evidence="7">
    <location>
        <begin position="51"/>
        <end position="190"/>
    </location>
</feature>
<dbReference type="InterPro" id="IPR000909">
    <property type="entry name" value="PLipase_C_PInositol-sp_X_dom"/>
</dbReference>
<name>A0A4Q7ZBK0_9GAMM</name>